<feature type="compositionally biased region" description="Low complexity" evidence="1">
    <location>
        <begin position="23"/>
        <end position="33"/>
    </location>
</feature>
<keyword evidence="2" id="KW-0812">Transmembrane</keyword>
<keyword evidence="2" id="KW-1133">Transmembrane helix</keyword>
<accession>A0AAP2RB27</accession>
<gene>
    <name evidence="3" type="ORF">CUJ83_01920</name>
</gene>
<keyword evidence="4" id="KW-1185">Reference proteome</keyword>
<evidence type="ECO:0000313" key="4">
    <source>
        <dbReference type="Proteomes" id="UP001320159"/>
    </source>
</evidence>
<feature type="region of interest" description="Disordered" evidence="1">
    <location>
        <begin position="23"/>
        <end position="65"/>
    </location>
</feature>
<dbReference type="AlphaFoldDB" id="A0AAP2RB27"/>
<evidence type="ECO:0000256" key="2">
    <source>
        <dbReference type="SAM" id="Phobius"/>
    </source>
</evidence>
<dbReference type="RefSeq" id="WP_230739967.1">
    <property type="nucleotide sequence ID" value="NZ_PGCK01000001.1"/>
</dbReference>
<sequence length="200" mass="21796">MASNNDLPDIGLDMSAGDLDLPAPDLSLDLPSPQDIDVGPVSKPVQAPARPAISKKAAPVKRPAKKTARPSSSILASIGLELISITLLLVFMVIMYFFGVPLDVLPSLSLISYVQCMWLLLGCFFVVAMLQDFKTALMLTGIDFVILATIFPTLWLLFDMRMNPMYFFVLTLMILLAFVYVPVNIKQSKKTGKASKAGQA</sequence>
<feature type="transmembrane region" description="Helical" evidence="2">
    <location>
        <begin position="164"/>
        <end position="183"/>
    </location>
</feature>
<evidence type="ECO:0000256" key="1">
    <source>
        <dbReference type="SAM" id="MobiDB-lite"/>
    </source>
</evidence>
<feature type="transmembrane region" description="Helical" evidence="2">
    <location>
        <begin position="74"/>
        <end position="98"/>
    </location>
</feature>
<proteinExistence type="predicted"/>
<protein>
    <submittedName>
        <fullName evidence="3">Uncharacterized protein</fullName>
    </submittedName>
</protein>
<dbReference type="EMBL" id="PGCK01000001">
    <property type="protein sequence ID" value="MCD1293752.1"/>
    <property type="molecule type" value="Genomic_DNA"/>
</dbReference>
<feature type="transmembrane region" description="Helical" evidence="2">
    <location>
        <begin position="110"/>
        <end position="130"/>
    </location>
</feature>
<feature type="transmembrane region" description="Helical" evidence="2">
    <location>
        <begin position="137"/>
        <end position="158"/>
    </location>
</feature>
<reference evidence="3 4" key="1">
    <citation type="submission" date="2017-11" db="EMBL/GenBank/DDBJ databases">
        <title>Isolation and Characterization of Family Methanocellaceae Species from Potential Methane Hydrate Area Offshore Southwestern Taiwan.</title>
        <authorList>
            <person name="Zhang W.-L."/>
            <person name="Chen W.-C."/>
            <person name="Lai M.-C."/>
            <person name="Chen S.-C."/>
        </authorList>
    </citation>
    <scope>NUCLEOTIDE SEQUENCE [LARGE SCALE GENOMIC DNA]</scope>
    <source>
        <strain evidence="3 4">CWC-04</strain>
    </source>
</reference>
<organism evidence="3 4">
    <name type="scientific">Methanooceanicella nereidis</name>
    <dbReference type="NCBI Taxonomy" id="2052831"/>
    <lineage>
        <taxon>Archaea</taxon>
        <taxon>Methanobacteriati</taxon>
        <taxon>Methanobacteriota</taxon>
        <taxon>Stenosarchaea group</taxon>
        <taxon>Methanomicrobia</taxon>
        <taxon>Methanocellales</taxon>
        <taxon>Methanocellaceae</taxon>
        <taxon>Methanooceanicella</taxon>
    </lineage>
</organism>
<dbReference type="Proteomes" id="UP001320159">
    <property type="component" value="Unassembled WGS sequence"/>
</dbReference>
<evidence type="ECO:0000313" key="3">
    <source>
        <dbReference type="EMBL" id="MCD1293752.1"/>
    </source>
</evidence>
<name>A0AAP2RB27_9EURY</name>
<comment type="caution">
    <text evidence="3">The sequence shown here is derived from an EMBL/GenBank/DDBJ whole genome shotgun (WGS) entry which is preliminary data.</text>
</comment>
<keyword evidence="2" id="KW-0472">Membrane</keyword>